<keyword evidence="2" id="KW-0677">Repeat</keyword>
<evidence type="ECO:0000313" key="7">
    <source>
        <dbReference type="Proteomes" id="UP000094068"/>
    </source>
</evidence>
<evidence type="ECO:0000256" key="3">
    <source>
        <dbReference type="ARBA" id="ARBA00022801"/>
    </source>
</evidence>
<dbReference type="InterPro" id="IPR035464">
    <property type="entry name" value="SIS_AgaS"/>
</dbReference>
<name>A0A1E5GBY3_9ENTE</name>
<gene>
    <name evidence="6" type="primary">agaS</name>
    <name evidence="6" type="ORF">BCR21_12425</name>
</gene>
<dbReference type="CDD" id="cd05008">
    <property type="entry name" value="SIS_GlmS_GlmD_1"/>
    <property type="match status" value="1"/>
</dbReference>
<dbReference type="InterPro" id="IPR035466">
    <property type="entry name" value="GlmS/AgaS_SIS"/>
</dbReference>
<dbReference type="PANTHER" id="PTHR32502">
    <property type="entry name" value="N-ACETYLGALACTOSAMINE PERMEASE II COMPONENT-RELATED"/>
    <property type="match status" value="1"/>
</dbReference>
<evidence type="ECO:0000259" key="5">
    <source>
        <dbReference type="Pfam" id="PF01380"/>
    </source>
</evidence>
<dbReference type="Pfam" id="PF01380">
    <property type="entry name" value="SIS"/>
    <property type="match status" value="1"/>
</dbReference>
<dbReference type="GO" id="GO:1901135">
    <property type="term" value="P:carbohydrate derivative metabolic process"/>
    <property type="evidence" value="ECO:0007669"/>
    <property type="project" value="InterPro"/>
</dbReference>
<comment type="catalytic activity">
    <reaction evidence="4">
        <text>D-galactosamine 6-phosphate + H2O = D-tagatopyranose 1-phosphate + NH4(+)</text>
        <dbReference type="Rhea" id="RHEA:47680"/>
        <dbReference type="ChEBI" id="CHEBI:15377"/>
        <dbReference type="ChEBI" id="CHEBI:28938"/>
        <dbReference type="ChEBI" id="CHEBI:71674"/>
        <dbReference type="ChEBI" id="CHEBI:138150"/>
    </reaction>
</comment>
<comment type="caution">
    <text evidence="6">The sequence shown here is derived from an EMBL/GenBank/DDBJ whole genome shotgun (WGS) entry which is preliminary data.</text>
</comment>
<evidence type="ECO:0000256" key="4">
    <source>
        <dbReference type="ARBA" id="ARBA00029292"/>
    </source>
</evidence>
<dbReference type="GO" id="GO:0005886">
    <property type="term" value="C:plasma membrane"/>
    <property type="evidence" value="ECO:0007669"/>
    <property type="project" value="TreeGrafter"/>
</dbReference>
<evidence type="ECO:0000256" key="1">
    <source>
        <dbReference type="ARBA" id="ARBA00007748"/>
    </source>
</evidence>
<dbReference type="InterPro" id="IPR001347">
    <property type="entry name" value="SIS_dom"/>
</dbReference>
<dbReference type="OrthoDB" id="9779207at2"/>
<proteinExistence type="inferred from homology"/>
<dbReference type="GO" id="GO:0016787">
    <property type="term" value="F:hydrolase activity"/>
    <property type="evidence" value="ECO:0007669"/>
    <property type="project" value="UniProtKB-KW"/>
</dbReference>
<dbReference type="GO" id="GO:0009401">
    <property type="term" value="P:phosphoenolpyruvate-dependent sugar phosphotransferase system"/>
    <property type="evidence" value="ECO:0007669"/>
    <property type="project" value="TreeGrafter"/>
</dbReference>
<dbReference type="SUPFAM" id="SSF53697">
    <property type="entry name" value="SIS domain"/>
    <property type="match status" value="1"/>
</dbReference>
<reference evidence="7" key="1">
    <citation type="submission" date="2016-09" db="EMBL/GenBank/DDBJ databases">
        <authorList>
            <person name="Gulvik C.A."/>
        </authorList>
    </citation>
    <scope>NUCLEOTIDE SEQUENCE [LARGE SCALE GENOMIC DNA]</scope>
    <source>
        <strain evidence="7">DSM 23328</strain>
    </source>
</reference>
<keyword evidence="6" id="KW-0413">Isomerase</keyword>
<dbReference type="EMBL" id="MIJZ01000015">
    <property type="protein sequence ID" value="OEG10151.1"/>
    <property type="molecule type" value="Genomic_DNA"/>
</dbReference>
<accession>A0A1E5GBY3</accession>
<dbReference type="STRING" id="903984.BCR21_12425"/>
<dbReference type="PANTHER" id="PTHR32502:SF3">
    <property type="entry name" value="D-GALACTOSAMINE-6-PHOSPHATE DEAMINASE AGAS-RELATED"/>
    <property type="match status" value="1"/>
</dbReference>
<dbReference type="CDD" id="cd05010">
    <property type="entry name" value="SIS_AgaS_like"/>
    <property type="match status" value="1"/>
</dbReference>
<dbReference type="AlphaFoldDB" id="A0A1E5GBY3"/>
<keyword evidence="7" id="KW-1185">Reference proteome</keyword>
<dbReference type="InterPro" id="IPR050303">
    <property type="entry name" value="GatZ_KbaZ_carbometab"/>
</dbReference>
<comment type="similarity">
    <text evidence="1">Belongs to the SIS family. AgaS subfamily.</text>
</comment>
<dbReference type="RefSeq" id="WP_069646848.1">
    <property type="nucleotide sequence ID" value="NZ_MIJZ01000015.1"/>
</dbReference>
<evidence type="ECO:0000256" key="2">
    <source>
        <dbReference type="ARBA" id="ARBA00022737"/>
    </source>
</evidence>
<keyword evidence="3" id="KW-0378">Hydrolase</keyword>
<dbReference type="GO" id="GO:0097367">
    <property type="term" value="F:carbohydrate derivative binding"/>
    <property type="evidence" value="ECO:0007669"/>
    <property type="project" value="InterPro"/>
</dbReference>
<dbReference type="InterPro" id="IPR046348">
    <property type="entry name" value="SIS_dom_sf"/>
</dbReference>
<dbReference type="Gene3D" id="3.40.50.10490">
    <property type="entry name" value="Glucose-6-phosphate isomerase like protein, domain 1"/>
    <property type="match status" value="2"/>
</dbReference>
<dbReference type="GO" id="GO:0016853">
    <property type="term" value="F:isomerase activity"/>
    <property type="evidence" value="ECO:0007669"/>
    <property type="project" value="UniProtKB-KW"/>
</dbReference>
<organism evidence="6 7">
    <name type="scientific">Enterococcus ureasiticus</name>
    <dbReference type="NCBI Taxonomy" id="903984"/>
    <lineage>
        <taxon>Bacteria</taxon>
        <taxon>Bacillati</taxon>
        <taxon>Bacillota</taxon>
        <taxon>Bacilli</taxon>
        <taxon>Lactobacillales</taxon>
        <taxon>Enterococcaceae</taxon>
        <taxon>Enterococcus</taxon>
    </lineage>
</organism>
<evidence type="ECO:0000313" key="6">
    <source>
        <dbReference type="EMBL" id="OEG10151.1"/>
    </source>
</evidence>
<protein>
    <submittedName>
        <fullName evidence="6">Tagatose-6-phosphate ketose isomerase</fullName>
    </submittedName>
</protein>
<sequence length="392" mass="43212">MELFKETSEALEKIGAVITTQEIKQQPILWQEAFDNYKDQRQKIEQFIAAIIEAEKGKKIRVIFTGAGTSAYVGDSITPYLNHKGNQADFIFESVATTNIVSNPYDYLQKEVPTILVSFARSGNSPESVATVKLAKQLVENLYQLTITCAKDGQLAQEAAGDASNLLLLMPEKSNDLGFAMTGSFTCMLLSALLIFDTSSMEEKALFVQNAIQMGEDVITREPEIEALLEGSVDRIAYLGSGSLAGLTREAQLKVLELTAGKIATIFDSSVGFRHGPKSFINEKTLVFVFVTNDPYTRKYDLDIAEEIKADNIATRIVTLDVDSKENFSGQRFTYSKGTELPEAYLVLPYVLFAQTIAIHSSLNVDNTPDTPSATGTVNRVVKGVKIYEYQD</sequence>
<dbReference type="Proteomes" id="UP000094068">
    <property type="component" value="Unassembled WGS sequence"/>
</dbReference>
<feature type="domain" description="SIS" evidence="5">
    <location>
        <begin position="59"/>
        <end position="195"/>
    </location>
</feature>